<evidence type="ECO:0000313" key="4">
    <source>
        <dbReference type="Proteomes" id="UP000070449"/>
    </source>
</evidence>
<dbReference type="EMBL" id="JYPD01000018">
    <property type="protein sequence ID" value="KXK09354.1"/>
    <property type="molecule type" value="Genomic_DNA"/>
</dbReference>
<feature type="region of interest" description="Disordered" evidence="1">
    <location>
        <begin position="56"/>
        <end position="90"/>
    </location>
</feature>
<protein>
    <recommendedName>
        <fullName evidence="5">GerMN domain-containing protein</fullName>
    </recommendedName>
</protein>
<dbReference type="Proteomes" id="UP000070449">
    <property type="component" value="Unassembled WGS sequence"/>
</dbReference>
<dbReference type="AlphaFoldDB" id="A0A136KIV5"/>
<comment type="caution">
    <text evidence="3">The sequence shown here is derived from an EMBL/GenBank/DDBJ whole genome shotgun (WGS) entry which is preliminary data.</text>
</comment>
<sequence length="233" mass="25678">MDPQSTESIDSKPSSDQRKIIIFLVLGFFAGLLVALLAFALFMLANQNNKMDIVDDQKDEVATEEETDSKEDDEDKIEDEEEVLEPTSTAQPSVAKLKLFVLKSPESSDDFDAVFTVQRTTTRADVATFIIEQYITGLTPEEQAQGYYIPGANLNLLGSSNCGGKDFTIKVSSGVGTLKFCKQMMGIGGIMDQQLVQILKKSLEQFSTINKAVILDSNDNCLFDMSDLNLCKD</sequence>
<keyword evidence="2" id="KW-1133">Transmembrane helix</keyword>
<dbReference type="STRING" id="1617427.UZ20_WS6002000569"/>
<evidence type="ECO:0000313" key="3">
    <source>
        <dbReference type="EMBL" id="KXK09354.1"/>
    </source>
</evidence>
<name>A0A136KIV5_9BACT</name>
<evidence type="ECO:0008006" key="5">
    <source>
        <dbReference type="Google" id="ProtNLM"/>
    </source>
</evidence>
<keyword evidence="2" id="KW-0472">Membrane</keyword>
<accession>A0A136KIV5</accession>
<organism evidence="3 4">
    <name type="scientific">candidate division WS6 bacterium OLB21</name>
    <dbReference type="NCBI Taxonomy" id="1617427"/>
    <lineage>
        <taxon>Bacteria</taxon>
        <taxon>Candidatus Dojkabacteria</taxon>
    </lineage>
</organism>
<feature type="compositionally biased region" description="Acidic residues" evidence="1">
    <location>
        <begin position="62"/>
        <end position="84"/>
    </location>
</feature>
<evidence type="ECO:0000256" key="2">
    <source>
        <dbReference type="SAM" id="Phobius"/>
    </source>
</evidence>
<proteinExistence type="predicted"/>
<evidence type="ECO:0000256" key="1">
    <source>
        <dbReference type="SAM" id="MobiDB-lite"/>
    </source>
</evidence>
<keyword evidence="2" id="KW-0812">Transmembrane</keyword>
<gene>
    <name evidence="3" type="ORF">UZ20_WS6002000569</name>
</gene>
<reference evidence="3 4" key="1">
    <citation type="submission" date="2015-02" db="EMBL/GenBank/DDBJ databases">
        <title>Improved understanding of the partial-nitritation anammox process through 23 genomes representing the majority of the microbial community.</title>
        <authorList>
            <person name="Speth D.R."/>
            <person name="In T Zandt M."/>
            <person name="Guerrero Cruz S."/>
            <person name="Jetten M.S."/>
            <person name="Dutilh B.E."/>
        </authorList>
    </citation>
    <scope>NUCLEOTIDE SEQUENCE [LARGE SCALE GENOMIC DNA]</scope>
    <source>
        <strain evidence="3">OLB21</strain>
    </source>
</reference>
<feature type="transmembrane region" description="Helical" evidence="2">
    <location>
        <begin position="20"/>
        <end position="44"/>
    </location>
</feature>